<dbReference type="Proteomes" id="UP001341297">
    <property type="component" value="Unassembled WGS sequence"/>
</dbReference>
<dbReference type="NCBIfam" id="TIGR03604">
    <property type="entry name" value="TOMM_cyclo_SagD"/>
    <property type="match status" value="1"/>
</dbReference>
<keyword evidence="6" id="KW-1185">Reference proteome</keyword>
<feature type="region of interest" description="Disordered" evidence="1">
    <location>
        <begin position="192"/>
        <end position="211"/>
    </location>
</feature>
<dbReference type="Gene3D" id="3.30.160.660">
    <property type="match status" value="1"/>
</dbReference>
<proteinExistence type="predicted"/>
<dbReference type="PANTHER" id="PTHR37809:SF1">
    <property type="entry name" value="RIBOSOMAL PROTEIN S12 METHYLTHIOTRANSFERASE ACCESSORY FACTOR YCAO"/>
    <property type="match status" value="1"/>
</dbReference>
<dbReference type="InterPro" id="IPR003776">
    <property type="entry name" value="YcaO-like_dom"/>
</dbReference>
<evidence type="ECO:0000313" key="3">
    <source>
        <dbReference type="EMBL" id="KRT94511.1"/>
    </source>
</evidence>
<dbReference type="NCBIfam" id="TIGR00702">
    <property type="entry name" value="YcaO-type kinase domain"/>
    <property type="match status" value="1"/>
</dbReference>
<dbReference type="NCBIfam" id="TIGR03882">
    <property type="entry name" value="cyclo_dehyd_2"/>
    <property type="match status" value="1"/>
</dbReference>
<dbReference type="PATRIC" id="fig|1664069.3.peg.71"/>
<evidence type="ECO:0000259" key="2">
    <source>
        <dbReference type="PROSITE" id="PS51664"/>
    </source>
</evidence>
<dbReference type="Pfam" id="PF02624">
    <property type="entry name" value="YcaO"/>
    <property type="match status" value="1"/>
</dbReference>
<reference evidence="3" key="2">
    <citation type="submission" date="2015-10" db="EMBL/GenBank/DDBJ databases">
        <authorList>
            <person name="Gilbert D.G."/>
        </authorList>
    </citation>
    <scope>NUCLEOTIDE SEQUENCE</scope>
    <source>
        <strain evidence="3">GO-13</strain>
    </source>
</reference>
<reference evidence="3 5" key="1">
    <citation type="journal article" date="2015" name="Int. J. Syst. Evol. Microbiol.">
        <title>Bacillus glycinifermentans sp. nov., isolated from fermented soybean paste.</title>
        <authorList>
            <person name="Kim S.J."/>
            <person name="Dunlap C.A."/>
            <person name="Kwon S.W."/>
            <person name="Rooney A.P."/>
        </authorList>
    </citation>
    <scope>NUCLEOTIDE SEQUENCE [LARGE SCALE GENOMIC DNA]</scope>
    <source>
        <strain evidence="3 5">GO-13</strain>
    </source>
</reference>
<organism evidence="3 5">
    <name type="scientific">Bacillus glycinifermentans</name>
    <dbReference type="NCBI Taxonomy" id="1664069"/>
    <lineage>
        <taxon>Bacteria</taxon>
        <taxon>Bacillati</taxon>
        <taxon>Bacillota</taxon>
        <taxon>Bacilli</taxon>
        <taxon>Bacillales</taxon>
        <taxon>Bacillaceae</taxon>
        <taxon>Bacillus</taxon>
    </lineage>
</organism>
<dbReference type="PROSITE" id="PS51664">
    <property type="entry name" value="YCAO"/>
    <property type="match status" value="1"/>
</dbReference>
<evidence type="ECO:0000256" key="1">
    <source>
        <dbReference type="SAM" id="MobiDB-lite"/>
    </source>
</evidence>
<dbReference type="PANTHER" id="PTHR37809">
    <property type="entry name" value="RIBOSOMAL PROTEIN S12 METHYLTHIOTRANSFERASE ACCESSORY FACTOR YCAO"/>
    <property type="match status" value="1"/>
</dbReference>
<dbReference type="STRING" id="1664069.BGLY_1075"/>
<protein>
    <submittedName>
        <fullName evidence="3">Bacteriocin biosynthesis protein SagD</fullName>
    </submittedName>
    <submittedName>
        <fullName evidence="4">TOMM leader peptide-binding protein</fullName>
    </submittedName>
</protein>
<gene>
    <name evidence="3" type="ORF">AB447_214760</name>
    <name evidence="4" type="ORF">P8828_18385</name>
</gene>
<dbReference type="AlphaFoldDB" id="A0A0J6ETN4"/>
<dbReference type="Gene3D" id="3.30.1330.230">
    <property type="match status" value="1"/>
</dbReference>
<dbReference type="Proteomes" id="UP000036168">
    <property type="component" value="Unassembled WGS sequence"/>
</dbReference>
<evidence type="ECO:0000313" key="4">
    <source>
        <dbReference type="EMBL" id="MEC0486751.1"/>
    </source>
</evidence>
<dbReference type="InterPro" id="IPR022291">
    <property type="entry name" value="Bacteriocin_synth_cyclodeHase"/>
</dbReference>
<comment type="caution">
    <text evidence="3">The sequence shown here is derived from an EMBL/GenBank/DDBJ whole genome shotgun (WGS) entry which is preliminary data.</text>
</comment>
<reference evidence="4 6" key="3">
    <citation type="submission" date="2023-03" db="EMBL/GenBank/DDBJ databases">
        <title>Agriculturally important microbes genome sequencing.</title>
        <authorList>
            <person name="Dunlap C."/>
        </authorList>
    </citation>
    <scope>NUCLEOTIDE SEQUENCE [LARGE SCALE GENOMIC DNA]</scope>
    <source>
        <strain evidence="4 6">CBP-3203</strain>
    </source>
</reference>
<accession>A0A0J6ETN4</accession>
<sequence length="644" mass="73040">MERSILIVGEGMIAEDVSDRLSGEYDVHRQPDFEAGVPEETGLVLIVHDAWRPSLYREAEEILRPAGIPWLRGFISFGEGVIGPLVSPGGPGCSACADMRRFIAGPDSNEMRVLEQIITDFRRNPWASRAGCRHIARLICTEIKTFMEQGPGSLEQKVRLINLLTLESTSHFYMPEPLCEVCGSCPDDTAENARISLQPSPKPDPDSYRSRPAEDIKDALRAGFLDSRTGIFNGKMYDAILPFADTIVNMPLWIGNEGVGGRTHSYEESELTAVLEGLERYSGIKPRGKRTMTFDCYRNVKDQALDPRKTGLHDEGQYEQPAFPFRPFDQDRPLHWVWGYSFSEKRPILVPESLAYYSLGREDSFVYETSNGCSMGGTLEEAIFHAILEVVERDSFLLTWYARLPLREIDLRSCEHAELRIMTERVRAVAGYDLHVYNSTMEHGIPSIWAVAKNRKRDGLNLLCTAGAHPNPVIAVKSALHELAGMMLKYDSRLEAERGKYEEMLQDPFLVQNMEEHSMLYGLPEAEERLRFLLDQHQKPQTFQEAFKQVAKNRDIKEDLEEFLDIFRRLNLEVIVVDQTSPITKRNGLYCVKVLIPGMLPMTFGHRLIRLAGLERVFTVPVKLGFMKEALTPGELNPHPHPFP</sequence>
<dbReference type="InterPro" id="IPR027624">
    <property type="entry name" value="TOMM_cyclo_SagD"/>
</dbReference>
<accession>A0A0J6F3M0</accession>
<dbReference type="Gene3D" id="3.30.40.250">
    <property type="match status" value="1"/>
</dbReference>
<dbReference type="EMBL" id="LECW02000010">
    <property type="protein sequence ID" value="KRT94511.1"/>
    <property type="molecule type" value="Genomic_DNA"/>
</dbReference>
<evidence type="ECO:0000313" key="5">
    <source>
        <dbReference type="Proteomes" id="UP000036168"/>
    </source>
</evidence>
<dbReference type="Gene3D" id="3.40.50.720">
    <property type="entry name" value="NAD(P)-binding Rossmann-like Domain"/>
    <property type="match status" value="1"/>
</dbReference>
<name>A0A0J6ETN4_9BACI</name>
<dbReference type="EMBL" id="JARRTL010000024">
    <property type="protein sequence ID" value="MEC0486751.1"/>
    <property type="molecule type" value="Genomic_DNA"/>
</dbReference>
<dbReference type="RefSeq" id="WP_048353437.1">
    <property type="nucleotide sequence ID" value="NZ_CP023481.1"/>
</dbReference>
<evidence type="ECO:0000313" key="6">
    <source>
        <dbReference type="Proteomes" id="UP001341297"/>
    </source>
</evidence>
<feature type="domain" description="YcaO" evidence="2">
    <location>
        <begin position="261"/>
        <end position="644"/>
    </location>
</feature>
<dbReference type="OrthoDB" id="2379922at2"/>